<keyword evidence="6" id="KW-1015">Disulfide bond</keyword>
<keyword evidence="2" id="KW-0145">Chemotaxis</keyword>
<keyword evidence="11" id="KW-1185">Reference proteome</keyword>
<feature type="domain" description="Chemokine interleukin-8-like" evidence="9">
    <location>
        <begin position="21"/>
        <end position="81"/>
    </location>
</feature>
<evidence type="ECO:0000256" key="8">
    <source>
        <dbReference type="SAM" id="SignalP"/>
    </source>
</evidence>
<evidence type="ECO:0000256" key="3">
    <source>
        <dbReference type="ARBA" id="ARBA00022514"/>
    </source>
</evidence>
<evidence type="ECO:0000256" key="6">
    <source>
        <dbReference type="ARBA" id="ARBA00023157"/>
    </source>
</evidence>
<dbReference type="AlphaFoldDB" id="A0A8C4D6D6"/>
<dbReference type="InterPro" id="IPR036048">
    <property type="entry name" value="Interleukin_8-like_sf"/>
</dbReference>
<evidence type="ECO:0000259" key="9">
    <source>
        <dbReference type="SMART" id="SM00199"/>
    </source>
</evidence>
<dbReference type="PANTHER" id="PTHR12015">
    <property type="entry name" value="SMALL INDUCIBLE CYTOKINE A"/>
    <property type="match status" value="1"/>
</dbReference>
<dbReference type="GO" id="GO:0008009">
    <property type="term" value="F:chemokine activity"/>
    <property type="evidence" value="ECO:0007669"/>
    <property type="project" value="InterPro"/>
</dbReference>
<dbReference type="PANTHER" id="PTHR12015:SF190">
    <property type="entry name" value="C-C MOTIF CHEMOKINE"/>
    <property type="match status" value="1"/>
</dbReference>
<sequence>MAKVAVCVSIMVLLVALGESSKFCCTQYHEHPVPVKVLKSYQIQKDTGFCNIKAVIFRTAKKKLLCADPDKKWVKDQRGDHLRKSASRHKDTQDELNAFFLRSINRIFLYHFKFIV</sequence>
<dbReference type="InterPro" id="IPR001811">
    <property type="entry name" value="Chemokine_IL8-like_dom"/>
</dbReference>
<evidence type="ECO:0000256" key="2">
    <source>
        <dbReference type="ARBA" id="ARBA00022500"/>
    </source>
</evidence>
<feature type="signal peptide" evidence="8">
    <location>
        <begin position="1"/>
        <end position="20"/>
    </location>
</feature>
<accession>A0A8C4D6D6</accession>
<feature type="chain" id="PRO_5035944732" description="Chemokine interleukin-8-like domain-containing protein" evidence="8">
    <location>
        <begin position="21"/>
        <end position="116"/>
    </location>
</feature>
<keyword evidence="3" id="KW-0202">Cytokine</keyword>
<reference evidence="10" key="2">
    <citation type="submission" date="2025-09" db="UniProtKB">
        <authorList>
            <consortium name="Ensembl"/>
        </authorList>
    </citation>
    <scope>IDENTIFICATION</scope>
</reference>
<name>A0A8C4D6D6_DICLA</name>
<evidence type="ECO:0000256" key="5">
    <source>
        <dbReference type="ARBA" id="ARBA00022729"/>
    </source>
</evidence>
<evidence type="ECO:0000313" key="10">
    <source>
        <dbReference type="Ensembl" id="ENSDLAP00005000422.2"/>
    </source>
</evidence>
<dbReference type="FunFam" id="2.40.50.40:FF:000012">
    <property type="entry name" value="C-C motif chemokine"/>
    <property type="match status" value="1"/>
</dbReference>
<dbReference type="Proteomes" id="UP000694389">
    <property type="component" value="Unassembled WGS sequence"/>
</dbReference>
<comment type="subcellular location">
    <subcellularLocation>
        <location evidence="1">Secreted</location>
    </subcellularLocation>
</comment>
<evidence type="ECO:0000256" key="4">
    <source>
        <dbReference type="ARBA" id="ARBA00022525"/>
    </source>
</evidence>
<keyword evidence="4" id="KW-0964">Secreted</keyword>
<dbReference type="SUPFAM" id="SSF54117">
    <property type="entry name" value="Interleukin 8-like chemokines"/>
    <property type="match status" value="1"/>
</dbReference>
<dbReference type="GO" id="GO:0005615">
    <property type="term" value="C:extracellular space"/>
    <property type="evidence" value="ECO:0007669"/>
    <property type="project" value="UniProtKB-KW"/>
</dbReference>
<evidence type="ECO:0000256" key="7">
    <source>
        <dbReference type="ARBA" id="ARBA00023198"/>
    </source>
</evidence>
<dbReference type="GO" id="GO:0006954">
    <property type="term" value="P:inflammatory response"/>
    <property type="evidence" value="ECO:0007669"/>
    <property type="project" value="UniProtKB-KW"/>
</dbReference>
<dbReference type="Pfam" id="PF00048">
    <property type="entry name" value="IL8"/>
    <property type="match status" value="1"/>
</dbReference>
<dbReference type="InterPro" id="IPR039809">
    <property type="entry name" value="Chemokine_b/g/d"/>
</dbReference>
<dbReference type="Gene3D" id="2.40.50.40">
    <property type="match status" value="1"/>
</dbReference>
<protein>
    <recommendedName>
        <fullName evidence="9">Chemokine interleukin-8-like domain-containing protein</fullName>
    </recommendedName>
</protein>
<dbReference type="SMART" id="SM00199">
    <property type="entry name" value="SCY"/>
    <property type="match status" value="1"/>
</dbReference>
<dbReference type="GO" id="GO:0006955">
    <property type="term" value="P:immune response"/>
    <property type="evidence" value="ECO:0007669"/>
    <property type="project" value="InterPro"/>
</dbReference>
<reference evidence="10" key="1">
    <citation type="submission" date="2025-08" db="UniProtKB">
        <authorList>
            <consortium name="Ensembl"/>
        </authorList>
    </citation>
    <scope>IDENTIFICATION</scope>
</reference>
<organism evidence="10 11">
    <name type="scientific">Dicentrarchus labrax</name>
    <name type="common">European seabass</name>
    <name type="synonym">Morone labrax</name>
    <dbReference type="NCBI Taxonomy" id="13489"/>
    <lineage>
        <taxon>Eukaryota</taxon>
        <taxon>Metazoa</taxon>
        <taxon>Chordata</taxon>
        <taxon>Craniata</taxon>
        <taxon>Vertebrata</taxon>
        <taxon>Euteleostomi</taxon>
        <taxon>Actinopterygii</taxon>
        <taxon>Neopterygii</taxon>
        <taxon>Teleostei</taxon>
        <taxon>Neoteleostei</taxon>
        <taxon>Acanthomorphata</taxon>
        <taxon>Eupercaria</taxon>
        <taxon>Moronidae</taxon>
        <taxon>Dicentrarchus</taxon>
    </lineage>
</organism>
<evidence type="ECO:0000313" key="11">
    <source>
        <dbReference type="Proteomes" id="UP000694389"/>
    </source>
</evidence>
<dbReference type="Ensembl" id="ENSDLAT00005000456.2">
    <property type="protein sequence ID" value="ENSDLAP00005000422.2"/>
    <property type="gene ID" value="ENSDLAG00005000231.2"/>
</dbReference>
<keyword evidence="5 8" id="KW-0732">Signal</keyword>
<dbReference type="GeneTree" id="ENSGT01020000230600"/>
<proteinExistence type="predicted"/>
<dbReference type="CDD" id="cd00272">
    <property type="entry name" value="Chemokine_CC"/>
    <property type="match status" value="1"/>
</dbReference>
<keyword evidence="7" id="KW-0395">Inflammatory response</keyword>
<evidence type="ECO:0000256" key="1">
    <source>
        <dbReference type="ARBA" id="ARBA00004613"/>
    </source>
</evidence>